<organism evidence="1">
    <name type="scientific">Sesamum angustifolium</name>
    <dbReference type="NCBI Taxonomy" id="2727405"/>
    <lineage>
        <taxon>Eukaryota</taxon>
        <taxon>Viridiplantae</taxon>
        <taxon>Streptophyta</taxon>
        <taxon>Embryophyta</taxon>
        <taxon>Tracheophyta</taxon>
        <taxon>Spermatophyta</taxon>
        <taxon>Magnoliopsida</taxon>
        <taxon>eudicotyledons</taxon>
        <taxon>Gunneridae</taxon>
        <taxon>Pentapetalae</taxon>
        <taxon>asterids</taxon>
        <taxon>lamiids</taxon>
        <taxon>Lamiales</taxon>
        <taxon>Pedaliaceae</taxon>
        <taxon>Sesamum</taxon>
    </lineage>
</organism>
<name>A0AAW2JFM5_9LAMI</name>
<reference evidence="1" key="2">
    <citation type="journal article" date="2024" name="Plant">
        <title>Genomic evolution and insights into agronomic trait innovations of Sesamum species.</title>
        <authorList>
            <person name="Miao H."/>
            <person name="Wang L."/>
            <person name="Qu L."/>
            <person name="Liu H."/>
            <person name="Sun Y."/>
            <person name="Le M."/>
            <person name="Wang Q."/>
            <person name="Wei S."/>
            <person name="Zheng Y."/>
            <person name="Lin W."/>
            <person name="Duan Y."/>
            <person name="Cao H."/>
            <person name="Xiong S."/>
            <person name="Wang X."/>
            <person name="Wei L."/>
            <person name="Li C."/>
            <person name="Ma Q."/>
            <person name="Ju M."/>
            <person name="Zhao R."/>
            <person name="Li G."/>
            <person name="Mu C."/>
            <person name="Tian Q."/>
            <person name="Mei H."/>
            <person name="Zhang T."/>
            <person name="Gao T."/>
            <person name="Zhang H."/>
        </authorList>
    </citation>
    <scope>NUCLEOTIDE SEQUENCE</scope>
    <source>
        <strain evidence="1">G01</strain>
    </source>
</reference>
<protein>
    <submittedName>
        <fullName evidence="1">Uncharacterized protein</fullName>
    </submittedName>
</protein>
<evidence type="ECO:0000313" key="1">
    <source>
        <dbReference type="EMBL" id="KAL0292721.1"/>
    </source>
</evidence>
<dbReference type="EMBL" id="JACGWK010001140">
    <property type="protein sequence ID" value="KAL0292721.1"/>
    <property type="molecule type" value="Genomic_DNA"/>
</dbReference>
<dbReference type="AlphaFoldDB" id="A0AAW2JFM5"/>
<gene>
    <name evidence="1" type="ORF">Sangu_3251200</name>
</gene>
<accession>A0AAW2JFM5</accession>
<comment type="caution">
    <text evidence="1">The sequence shown here is derived from an EMBL/GenBank/DDBJ whole genome shotgun (WGS) entry which is preliminary data.</text>
</comment>
<proteinExistence type="predicted"/>
<reference evidence="1" key="1">
    <citation type="submission" date="2020-06" db="EMBL/GenBank/DDBJ databases">
        <authorList>
            <person name="Li T."/>
            <person name="Hu X."/>
            <person name="Zhang T."/>
            <person name="Song X."/>
            <person name="Zhang H."/>
            <person name="Dai N."/>
            <person name="Sheng W."/>
            <person name="Hou X."/>
            <person name="Wei L."/>
        </authorList>
    </citation>
    <scope>NUCLEOTIDE SEQUENCE</scope>
    <source>
        <strain evidence="1">G01</strain>
        <tissue evidence="1">Leaf</tissue>
    </source>
</reference>
<sequence length="102" mass="11362">MAPGPRATSSPRSPGHALHWKRWDNFYNPRTVPALEDQTRPSPSARVTRSLMAYNLFRSSALRDQGGRMAASTMPPGFNPLSRVPRLYRCRILEGLAPASMP</sequence>